<sequence>MPELSALALICSLKPSPAPSSTELLAGQVLAQLETHGVSGSKIRVVDHDVKPGVEGDMGDGDEWPVIREAIRKADILVVATPTWVGHMSSVAQRVLERLDAELSETDDQGRPAMVGKVAVTAVVGNEDGAHKITADLFQGLNDIGFTIPAQGGTYWNGEAMQGTDYNDLDETPEPVATTTATVARNAAHLAAQLQLTQYPPY</sequence>
<proteinExistence type="predicted"/>
<dbReference type="SUPFAM" id="SSF52218">
    <property type="entry name" value="Flavoproteins"/>
    <property type="match status" value="1"/>
</dbReference>
<evidence type="ECO:0000313" key="2">
    <source>
        <dbReference type="EMBL" id="PHV66578.1"/>
    </source>
</evidence>
<evidence type="ECO:0000313" key="3">
    <source>
        <dbReference type="Proteomes" id="UP000225108"/>
    </source>
</evidence>
<reference evidence="2 3" key="1">
    <citation type="submission" date="2017-10" db="EMBL/GenBank/DDBJ databases">
        <title>The draft genome sequence of Williamsia sp. BULT 1.1 isolated from the semi-arid grassland soils from South Africa.</title>
        <authorList>
            <person name="Kabwe M.H."/>
            <person name="Govender N."/>
            <person name="Mutseka Lunga P."/>
            <person name="Vikram S."/>
            <person name="Makhalanyane T.P."/>
        </authorList>
    </citation>
    <scope>NUCLEOTIDE SEQUENCE [LARGE SCALE GENOMIC DNA]</scope>
    <source>
        <strain evidence="2 3">BULT 1.1</strain>
    </source>
</reference>
<dbReference type="InterPro" id="IPR029039">
    <property type="entry name" value="Flavoprotein-like_sf"/>
</dbReference>
<feature type="domain" description="NADPH-dependent FMN reductase-like" evidence="1">
    <location>
        <begin position="7"/>
        <end position="152"/>
    </location>
</feature>
<dbReference type="Pfam" id="PF03358">
    <property type="entry name" value="FMN_red"/>
    <property type="match status" value="1"/>
</dbReference>
<dbReference type="Proteomes" id="UP000225108">
    <property type="component" value="Unassembled WGS sequence"/>
</dbReference>
<dbReference type="RefSeq" id="WP_099382614.1">
    <property type="nucleotide sequence ID" value="NZ_PEBD01000008.1"/>
</dbReference>
<dbReference type="AlphaFoldDB" id="A0A2G3PL77"/>
<gene>
    <name evidence="2" type="ORF">CSW57_09705</name>
</gene>
<name>A0A2G3PL77_WILMA</name>
<accession>A0A2G3PL77</accession>
<protein>
    <submittedName>
        <fullName evidence="2">Flavodoxin</fullName>
    </submittedName>
</protein>
<dbReference type="Gene3D" id="3.40.50.360">
    <property type="match status" value="1"/>
</dbReference>
<organism evidence="2 3">
    <name type="scientific">Williamsia marianensis</name>
    <dbReference type="NCBI Taxonomy" id="85044"/>
    <lineage>
        <taxon>Bacteria</taxon>
        <taxon>Bacillati</taxon>
        <taxon>Actinomycetota</taxon>
        <taxon>Actinomycetes</taxon>
        <taxon>Mycobacteriales</taxon>
        <taxon>Nocardiaceae</taxon>
        <taxon>Williamsia</taxon>
    </lineage>
</organism>
<dbReference type="GO" id="GO:0016491">
    <property type="term" value="F:oxidoreductase activity"/>
    <property type="evidence" value="ECO:0007669"/>
    <property type="project" value="InterPro"/>
</dbReference>
<dbReference type="InterPro" id="IPR005025">
    <property type="entry name" value="FMN_Rdtase-like_dom"/>
</dbReference>
<evidence type="ECO:0000259" key="1">
    <source>
        <dbReference type="Pfam" id="PF03358"/>
    </source>
</evidence>
<dbReference type="EMBL" id="PEBD01000008">
    <property type="protein sequence ID" value="PHV66578.1"/>
    <property type="molecule type" value="Genomic_DNA"/>
</dbReference>
<comment type="caution">
    <text evidence="2">The sequence shown here is derived from an EMBL/GenBank/DDBJ whole genome shotgun (WGS) entry which is preliminary data.</text>
</comment>